<reference evidence="3" key="1">
    <citation type="journal article" date="2015" name="BMC Genomics">
        <title>Draft genome of a commonly misdiagnosed multidrug resistant pathogen Candida auris.</title>
        <authorList>
            <person name="Chatterjee S."/>
            <person name="Alampalli S.V."/>
            <person name="Nageshan R.K."/>
            <person name="Chettiar S.T."/>
            <person name="Joshi S."/>
            <person name="Tatu U.S."/>
        </authorList>
    </citation>
    <scope>NUCLEOTIDE SEQUENCE [LARGE SCALE GENOMIC DNA]</scope>
    <source>
        <strain evidence="3">6684</strain>
    </source>
</reference>
<evidence type="ECO:0000313" key="3">
    <source>
        <dbReference type="Proteomes" id="UP000037122"/>
    </source>
</evidence>
<organism evidence="2 3">
    <name type="scientific">Candidozyma auris</name>
    <name type="common">Yeast</name>
    <name type="synonym">Candida auris</name>
    <dbReference type="NCBI Taxonomy" id="498019"/>
    <lineage>
        <taxon>Eukaryota</taxon>
        <taxon>Fungi</taxon>
        <taxon>Dikarya</taxon>
        <taxon>Ascomycota</taxon>
        <taxon>Saccharomycotina</taxon>
        <taxon>Pichiomycetes</taxon>
        <taxon>Metschnikowiaceae</taxon>
        <taxon>Candidozyma</taxon>
    </lineage>
</organism>
<accession>A0A0L0NQK1</accession>
<comment type="caution">
    <text evidence="2">The sequence shown here is derived from an EMBL/GenBank/DDBJ whole genome shotgun (WGS) entry which is preliminary data.</text>
</comment>
<protein>
    <submittedName>
        <fullName evidence="2">Uncharacterized protein</fullName>
    </submittedName>
</protein>
<dbReference type="EMBL" id="LGST01000056">
    <property type="protein sequence ID" value="KND96411.1"/>
    <property type="molecule type" value="Genomic_DNA"/>
</dbReference>
<proteinExistence type="predicted"/>
<evidence type="ECO:0000256" key="1">
    <source>
        <dbReference type="SAM" id="MobiDB-lite"/>
    </source>
</evidence>
<name>A0A0L0NQK1_CANAR</name>
<dbReference type="Proteomes" id="UP000037122">
    <property type="component" value="Unassembled WGS sequence"/>
</dbReference>
<gene>
    <name evidence="2" type="ORF">QG37_07298</name>
</gene>
<sequence length="35" mass="3529">MELSKAQGEVGSQGQAGVQVASQGLDAKLGKGRSR</sequence>
<feature type="region of interest" description="Disordered" evidence="1">
    <location>
        <begin position="1"/>
        <end position="35"/>
    </location>
</feature>
<evidence type="ECO:0000313" key="2">
    <source>
        <dbReference type="EMBL" id="KND96411.1"/>
    </source>
</evidence>
<feature type="compositionally biased region" description="Low complexity" evidence="1">
    <location>
        <begin position="1"/>
        <end position="24"/>
    </location>
</feature>
<dbReference type="AlphaFoldDB" id="A0A0L0NQK1"/>